<feature type="chain" id="PRO_5047280075" description="K88 pilin" evidence="3">
    <location>
        <begin position="30"/>
        <end position="290"/>
    </location>
</feature>
<dbReference type="Pfam" id="PF02432">
    <property type="entry name" value="Fimbrial_K88"/>
    <property type="match status" value="1"/>
</dbReference>
<evidence type="ECO:0000256" key="1">
    <source>
        <dbReference type="ARBA" id="ARBA00022729"/>
    </source>
</evidence>
<evidence type="ECO:0000313" key="4">
    <source>
        <dbReference type="EMBL" id="AOV98199.1"/>
    </source>
</evidence>
<keyword evidence="1 3" id="KW-0732">Signal</keyword>
<evidence type="ECO:0000256" key="2">
    <source>
        <dbReference type="ARBA" id="ARBA00049989"/>
    </source>
</evidence>
<sequence length="290" mass="30449">MFNHKRTKKMKLRFLSMAVAMSVAGVANATPAWEEMSSGATKTFTASGTVFGKEASNKWQWAVGPGLPNLQGALSQAQASNGNKVTITIPQNTPILVGKTKEAFAVQLSGGVGAIPNIAFTDKGKPVKIIGGPAGYIDVDVYNSSDSKIGSAKLNLTAAAIASQKYSDPKKSVDLYSIFADLPGKIFYGGLSPNAEATYLSGRDALDVVTIFGGLSLDDVKSQLGVNSISVITTRRINEDMAYGIGDKVSASYALGFKAGQTIDVTFDANNKPTSTTQWTASLGIQVTYV</sequence>
<accession>A0ABN4SZI5</accession>
<dbReference type="EMBL" id="CP016043">
    <property type="protein sequence ID" value="AOV98199.1"/>
    <property type="molecule type" value="Genomic_DNA"/>
</dbReference>
<proteinExistence type="inferred from homology"/>
<evidence type="ECO:0000313" key="5">
    <source>
        <dbReference type="Proteomes" id="UP000175893"/>
    </source>
</evidence>
<organism evidence="4 5">
    <name type="scientific">Edwardsiella hoshinae</name>
    <dbReference type="NCBI Taxonomy" id="93378"/>
    <lineage>
        <taxon>Bacteria</taxon>
        <taxon>Pseudomonadati</taxon>
        <taxon>Pseudomonadota</taxon>
        <taxon>Gammaproteobacteria</taxon>
        <taxon>Enterobacterales</taxon>
        <taxon>Hafniaceae</taxon>
        <taxon>Edwardsiella</taxon>
    </lineage>
</organism>
<evidence type="ECO:0000256" key="3">
    <source>
        <dbReference type="SAM" id="SignalP"/>
    </source>
</evidence>
<name>A0ABN4SZI5_9GAMM</name>
<evidence type="ECO:0008006" key="6">
    <source>
        <dbReference type="Google" id="ProtNLM"/>
    </source>
</evidence>
<reference evidence="4 5" key="1">
    <citation type="submission" date="2016-06" db="EMBL/GenBank/DDBJ databases">
        <title>Complete genome sequence of Edwardsiella hoshinae ATCC 35051.</title>
        <authorList>
            <person name="Reichley S.R."/>
            <person name="Waldbieser G.C."/>
            <person name="Lawrence M.L."/>
            <person name="Griffin M.J."/>
        </authorList>
    </citation>
    <scope>NUCLEOTIDE SEQUENCE [LARGE SCALE GENOMIC DNA]</scope>
    <source>
        <strain evidence="4 5">ATCC 35051</strain>
    </source>
</reference>
<dbReference type="InterPro" id="IPR003467">
    <property type="entry name" value="Fimbrial_K88_FaeH"/>
</dbReference>
<keyword evidence="5" id="KW-1185">Reference proteome</keyword>
<comment type="similarity">
    <text evidence="2">Belongs to the fimbrial K88 protein family.</text>
</comment>
<gene>
    <name evidence="4" type="ORF">A9798_15395</name>
</gene>
<feature type="signal peptide" evidence="3">
    <location>
        <begin position="1"/>
        <end position="29"/>
    </location>
</feature>
<protein>
    <recommendedName>
        <fullName evidence="6">K88 pilin</fullName>
    </recommendedName>
</protein>
<dbReference type="Proteomes" id="UP000175893">
    <property type="component" value="Chromosome"/>
</dbReference>